<dbReference type="CDD" id="cd01672">
    <property type="entry name" value="TMPK"/>
    <property type="match status" value="1"/>
</dbReference>
<gene>
    <name evidence="3" type="ORF">IAC63_03320</name>
</gene>
<evidence type="ECO:0000313" key="3">
    <source>
        <dbReference type="EMBL" id="HIU65642.1"/>
    </source>
</evidence>
<organism evidence="3 4">
    <name type="scientific">Candidatus Enterousia avicola</name>
    <dbReference type="NCBI Taxonomy" id="2840787"/>
    <lineage>
        <taxon>Bacteria</taxon>
        <taxon>Pseudomonadati</taxon>
        <taxon>Pseudomonadota</taxon>
        <taxon>Alphaproteobacteria</taxon>
        <taxon>Candidatus Enterousia</taxon>
    </lineage>
</organism>
<dbReference type="Gene3D" id="3.40.50.300">
    <property type="entry name" value="P-loop containing nucleotide triphosphate hydrolases"/>
    <property type="match status" value="1"/>
</dbReference>
<proteinExistence type="inferred from homology"/>
<evidence type="ECO:0000313" key="4">
    <source>
        <dbReference type="Proteomes" id="UP000824142"/>
    </source>
</evidence>
<dbReference type="PANTHER" id="PTHR10344">
    <property type="entry name" value="THYMIDYLATE KINASE"/>
    <property type="match status" value="1"/>
</dbReference>
<dbReference type="GO" id="GO:0004798">
    <property type="term" value="F:dTMP kinase activity"/>
    <property type="evidence" value="ECO:0007669"/>
    <property type="project" value="TreeGrafter"/>
</dbReference>
<dbReference type="PANTHER" id="PTHR10344:SF1">
    <property type="entry name" value="THYMIDYLATE KINASE"/>
    <property type="match status" value="1"/>
</dbReference>
<evidence type="ECO:0000259" key="2">
    <source>
        <dbReference type="Pfam" id="PF02223"/>
    </source>
</evidence>
<dbReference type="InterPro" id="IPR039430">
    <property type="entry name" value="Thymidylate_kin-like_dom"/>
</dbReference>
<evidence type="ECO:0000256" key="1">
    <source>
        <dbReference type="ARBA" id="ARBA00009776"/>
    </source>
</evidence>
<dbReference type="SUPFAM" id="SSF52540">
    <property type="entry name" value="P-loop containing nucleoside triphosphate hydrolases"/>
    <property type="match status" value="1"/>
</dbReference>
<dbReference type="GO" id="GO:0006227">
    <property type="term" value="P:dUDP biosynthetic process"/>
    <property type="evidence" value="ECO:0007669"/>
    <property type="project" value="TreeGrafter"/>
</dbReference>
<protein>
    <recommendedName>
        <fullName evidence="2">Thymidylate kinase-like domain-containing protein</fullName>
    </recommendedName>
</protein>
<dbReference type="GO" id="GO:0005737">
    <property type="term" value="C:cytoplasm"/>
    <property type="evidence" value="ECO:0007669"/>
    <property type="project" value="TreeGrafter"/>
</dbReference>
<dbReference type="EMBL" id="DVNO01000030">
    <property type="protein sequence ID" value="HIU65642.1"/>
    <property type="molecule type" value="Genomic_DNA"/>
</dbReference>
<dbReference type="Proteomes" id="UP000824142">
    <property type="component" value="Unassembled WGS sequence"/>
</dbReference>
<accession>A0A9D1MSH7</accession>
<reference evidence="3" key="1">
    <citation type="submission" date="2020-10" db="EMBL/GenBank/DDBJ databases">
        <authorList>
            <person name="Gilroy R."/>
        </authorList>
    </citation>
    <scope>NUCLEOTIDE SEQUENCE</scope>
    <source>
        <strain evidence="3">CHK136-897</strain>
    </source>
</reference>
<dbReference type="InterPro" id="IPR027417">
    <property type="entry name" value="P-loop_NTPase"/>
</dbReference>
<dbReference type="AlphaFoldDB" id="A0A9D1MSH7"/>
<dbReference type="GO" id="GO:0006233">
    <property type="term" value="P:dTDP biosynthetic process"/>
    <property type="evidence" value="ECO:0007669"/>
    <property type="project" value="TreeGrafter"/>
</dbReference>
<sequence>MLKKGHIIALEGTDKAGKHTQVLKIINYLKGRGIPAETLDFPQYNSFFGHLITDYLNGKFGETRNLPAEYTMLPYALDRLQCQPQIKKWLADGKWVILDRYTYSNSFSVAKYPQEQWKQKIQFMEDLEFNQLGIIKPDHNIYLYLDPKISYNMRSTGLKPYQKGQPDIHERDLKLLYDVSNVYKEIATSNPSQWTIINEILPNNQRMNIEEVFARLHPVIDSLIKSYSK</sequence>
<name>A0A9D1MSH7_9PROT</name>
<dbReference type="GO" id="GO:0006235">
    <property type="term" value="P:dTTP biosynthetic process"/>
    <property type="evidence" value="ECO:0007669"/>
    <property type="project" value="TreeGrafter"/>
</dbReference>
<comment type="similarity">
    <text evidence="1">Belongs to the thymidylate kinase family.</text>
</comment>
<comment type="caution">
    <text evidence="3">The sequence shown here is derived from an EMBL/GenBank/DDBJ whole genome shotgun (WGS) entry which is preliminary data.</text>
</comment>
<feature type="domain" description="Thymidylate kinase-like" evidence="2">
    <location>
        <begin position="10"/>
        <end position="198"/>
    </location>
</feature>
<dbReference type="Pfam" id="PF02223">
    <property type="entry name" value="Thymidylate_kin"/>
    <property type="match status" value="1"/>
</dbReference>
<reference evidence="3" key="2">
    <citation type="journal article" date="2021" name="PeerJ">
        <title>Extensive microbial diversity within the chicken gut microbiome revealed by metagenomics and culture.</title>
        <authorList>
            <person name="Gilroy R."/>
            <person name="Ravi A."/>
            <person name="Getino M."/>
            <person name="Pursley I."/>
            <person name="Horton D.L."/>
            <person name="Alikhan N.F."/>
            <person name="Baker D."/>
            <person name="Gharbi K."/>
            <person name="Hall N."/>
            <person name="Watson M."/>
            <person name="Adriaenssens E.M."/>
            <person name="Foster-Nyarko E."/>
            <person name="Jarju S."/>
            <person name="Secka A."/>
            <person name="Antonio M."/>
            <person name="Oren A."/>
            <person name="Chaudhuri R.R."/>
            <person name="La Ragione R."/>
            <person name="Hildebrand F."/>
            <person name="Pallen M.J."/>
        </authorList>
    </citation>
    <scope>NUCLEOTIDE SEQUENCE</scope>
    <source>
        <strain evidence="3">CHK136-897</strain>
    </source>
</reference>